<dbReference type="AlphaFoldDB" id="A0AAV6HXE6"/>
<gene>
    <name evidence="9" type="ORF">RHGRI_033474</name>
</gene>
<reference evidence="9" key="1">
    <citation type="submission" date="2020-08" db="EMBL/GenBank/DDBJ databases">
        <title>Plant Genome Project.</title>
        <authorList>
            <person name="Zhang R.-G."/>
        </authorList>
    </citation>
    <scope>NUCLEOTIDE SEQUENCE</scope>
    <source>
        <strain evidence="9">WSP0</strain>
        <tissue evidence="9">Leaf</tissue>
    </source>
</reference>
<dbReference type="Pfam" id="PF01419">
    <property type="entry name" value="Jacalin"/>
    <property type="match status" value="2"/>
</dbReference>
<dbReference type="Gene3D" id="2.100.10.30">
    <property type="entry name" value="Jacalin-like lectin domain"/>
    <property type="match status" value="2"/>
</dbReference>
<evidence type="ECO:0000259" key="7">
    <source>
        <dbReference type="PROSITE" id="PS51752"/>
    </source>
</evidence>
<dbReference type="GO" id="GO:0008270">
    <property type="term" value="F:zinc ion binding"/>
    <property type="evidence" value="ECO:0007669"/>
    <property type="project" value="UniProtKB-KW"/>
</dbReference>
<dbReference type="PANTHER" id="PTHR47293">
    <property type="entry name" value="JACALIN-RELATED LECTIN 3"/>
    <property type="match status" value="1"/>
</dbReference>
<keyword evidence="2" id="KW-0479">Metal-binding</keyword>
<dbReference type="InterPro" id="IPR036404">
    <property type="entry name" value="Jacalin-like_lectin_dom_sf"/>
</dbReference>
<keyword evidence="5" id="KW-0862">Zinc</keyword>
<dbReference type="Proteomes" id="UP000823749">
    <property type="component" value="Chromosome 12"/>
</dbReference>
<dbReference type="InterPro" id="IPR001229">
    <property type="entry name" value="Jacalin-like_lectin_dom"/>
</dbReference>
<proteinExistence type="inferred from homology"/>
<dbReference type="PROSITE" id="PS51999">
    <property type="entry name" value="ZF_GRF"/>
    <property type="match status" value="1"/>
</dbReference>
<organism evidence="9 10">
    <name type="scientific">Rhododendron griersonianum</name>
    <dbReference type="NCBI Taxonomy" id="479676"/>
    <lineage>
        <taxon>Eukaryota</taxon>
        <taxon>Viridiplantae</taxon>
        <taxon>Streptophyta</taxon>
        <taxon>Embryophyta</taxon>
        <taxon>Tracheophyta</taxon>
        <taxon>Spermatophyta</taxon>
        <taxon>Magnoliopsida</taxon>
        <taxon>eudicotyledons</taxon>
        <taxon>Gunneridae</taxon>
        <taxon>Pentapetalae</taxon>
        <taxon>asterids</taxon>
        <taxon>Ericales</taxon>
        <taxon>Ericaceae</taxon>
        <taxon>Ericoideae</taxon>
        <taxon>Rhodoreae</taxon>
        <taxon>Rhododendron</taxon>
    </lineage>
</organism>
<dbReference type="EMBL" id="JACTNZ010000012">
    <property type="protein sequence ID" value="KAG5520926.1"/>
    <property type="molecule type" value="Genomic_DNA"/>
</dbReference>
<feature type="domain" description="Jacalin-type lectin" evidence="7">
    <location>
        <begin position="126"/>
        <end position="259"/>
    </location>
</feature>
<name>A0AAV6HXE6_9ERIC</name>
<evidence type="ECO:0000256" key="6">
    <source>
        <dbReference type="PROSITE-ProRule" id="PRU01343"/>
    </source>
</evidence>
<accession>A0AAV6HXE6</accession>
<dbReference type="PANTHER" id="PTHR47293:SF79">
    <property type="entry name" value="JACALIN-TYPE LECTIN DOMAIN-CONTAINING PROTEIN"/>
    <property type="match status" value="1"/>
</dbReference>
<keyword evidence="10" id="KW-1185">Reference proteome</keyword>
<feature type="domain" description="Jacalin-type lectin" evidence="7">
    <location>
        <begin position="298"/>
        <end position="424"/>
    </location>
</feature>
<dbReference type="SMART" id="SM00915">
    <property type="entry name" value="Jacalin"/>
    <property type="match status" value="2"/>
</dbReference>
<comment type="caution">
    <text evidence="9">The sequence shown here is derived from an EMBL/GenBank/DDBJ whole genome shotgun (WGS) entry which is preliminary data.</text>
</comment>
<evidence type="ECO:0000313" key="10">
    <source>
        <dbReference type="Proteomes" id="UP000823749"/>
    </source>
</evidence>
<dbReference type="PROSITE" id="PS51752">
    <property type="entry name" value="JACALIN_LECTIN"/>
    <property type="match status" value="2"/>
</dbReference>
<dbReference type="InterPro" id="IPR010666">
    <property type="entry name" value="Znf_GRF"/>
</dbReference>
<evidence type="ECO:0000256" key="1">
    <source>
        <dbReference type="ARBA" id="ARBA00006568"/>
    </source>
</evidence>
<keyword evidence="4 6" id="KW-0863">Zinc-finger</keyword>
<protein>
    <recommendedName>
        <fullName evidence="11">Zinc finger GRF-type domain-containing protein</fullName>
    </recommendedName>
</protein>
<evidence type="ECO:0000256" key="5">
    <source>
        <dbReference type="ARBA" id="ARBA00022833"/>
    </source>
</evidence>
<feature type="domain" description="GRF-type" evidence="8">
    <location>
        <begin position="3"/>
        <end position="45"/>
    </location>
</feature>
<dbReference type="SUPFAM" id="SSF51101">
    <property type="entry name" value="Mannose-binding lectins"/>
    <property type="match status" value="2"/>
</dbReference>
<evidence type="ECO:0000256" key="4">
    <source>
        <dbReference type="ARBA" id="ARBA00022771"/>
    </source>
</evidence>
<evidence type="ECO:0000313" key="9">
    <source>
        <dbReference type="EMBL" id="KAG5520926.1"/>
    </source>
</evidence>
<dbReference type="CDD" id="cd09612">
    <property type="entry name" value="Jacalin"/>
    <property type="match status" value="1"/>
</dbReference>
<evidence type="ECO:0008006" key="11">
    <source>
        <dbReference type="Google" id="ProtNLM"/>
    </source>
</evidence>
<keyword evidence="3" id="KW-0430">Lectin</keyword>
<evidence type="ECO:0000256" key="3">
    <source>
        <dbReference type="ARBA" id="ARBA00022734"/>
    </source>
</evidence>
<comment type="similarity">
    <text evidence="1">Belongs to the jacalin lectin family.</text>
</comment>
<dbReference type="GO" id="GO:0030246">
    <property type="term" value="F:carbohydrate binding"/>
    <property type="evidence" value="ECO:0007669"/>
    <property type="project" value="UniProtKB-KW"/>
</dbReference>
<evidence type="ECO:0000256" key="2">
    <source>
        <dbReference type="ARBA" id="ARBA00022723"/>
    </source>
</evidence>
<sequence length="512" mass="56656">MFCFCGKPTPLRKSGTEKNPGRRFFGCANYKVHMDCGFFCWYEPSILQERADLRLMMVQTKNKGVRTVEQCESSASMTMSEEMQRTTIAMQMKIEAMQKDFDAMQMRKEDMGTNVTNSYKEAIAGLKKLLSEKHGLEGVAATKIKQLTAELEGTAAKAFNKEKFEENPALYGELAKGQSPKFCIDSSVEQLSSMSMTWKRYNGKMTITSLCFYTNMKRHGPYGLRTVTSVSIPIQGGVIAGFHGRGGTHLTAIGIFVALKVNSFPSLEKKVDSSHLIDEDTDSVPTQLKGRICAEEGWISLGPWGGKGGGEWSYRPEGPIMQITIGYEDAIHSILFESKTHDGVFCIDSSVEQLSSISVTYGIPNYTVLVIVSLSINTNLKKNGPFGLRSGVYSMSIPLKGGVIAGFHGRAGIYLDSIGIFVAPKVNSLPSSEKNDDILYSIEDPDFARIQPKELIVQSKQMSGKGKKKVTYPMSNENAQVQPLRDRNIGIVICDERDQNVIHTHELTMAYP</sequence>
<dbReference type="InterPro" id="IPR033734">
    <property type="entry name" value="Jacalin-like_lectin_dom_plant"/>
</dbReference>
<evidence type="ECO:0000259" key="8">
    <source>
        <dbReference type="PROSITE" id="PS51999"/>
    </source>
</evidence>